<feature type="transmembrane region" description="Helical" evidence="1">
    <location>
        <begin position="6"/>
        <end position="29"/>
    </location>
</feature>
<accession>A0AAF0JL22</accession>
<feature type="transmembrane region" description="Helical" evidence="1">
    <location>
        <begin position="36"/>
        <end position="56"/>
    </location>
</feature>
<evidence type="ECO:0000313" key="3">
    <source>
        <dbReference type="Proteomes" id="UP001218895"/>
    </source>
</evidence>
<evidence type="ECO:0000256" key="1">
    <source>
        <dbReference type="SAM" id="Phobius"/>
    </source>
</evidence>
<sequence length="59" mass="6203">MDWLGLISLILGVMLIIIGIGLTFDIAIIETIMASFIGIVAIVFGLVLAIGGAMIVKEE</sequence>
<gene>
    <name evidence="2" type="ORF">L1994_08450</name>
</gene>
<name>A0AAF0JL22_9EURY</name>
<keyword evidence="3" id="KW-1185">Reference proteome</keyword>
<keyword evidence="1" id="KW-0812">Transmembrane</keyword>
<dbReference type="EMBL" id="CP091092">
    <property type="protein sequence ID" value="WFN36174.1"/>
    <property type="molecule type" value="Genomic_DNA"/>
</dbReference>
<proteinExistence type="predicted"/>
<keyword evidence="1" id="KW-0472">Membrane</keyword>
<keyword evidence="1" id="KW-1133">Transmembrane helix</keyword>
<evidence type="ECO:0000313" key="2">
    <source>
        <dbReference type="EMBL" id="WFN36174.1"/>
    </source>
</evidence>
<protein>
    <submittedName>
        <fullName evidence="2">MFS transporter permease</fullName>
    </submittedName>
</protein>
<dbReference type="KEGG" id="manq:L1994_08450"/>
<dbReference type="RefSeq" id="WP_278099013.1">
    <property type="nucleotide sequence ID" value="NZ_CP091092.1"/>
</dbReference>
<dbReference type="Proteomes" id="UP001218895">
    <property type="component" value="Chromosome"/>
</dbReference>
<reference evidence="2" key="1">
    <citation type="submission" date="2022-01" db="EMBL/GenBank/DDBJ databases">
        <title>Complete genome of Methanomicrobium antiquum DSM 21220.</title>
        <authorList>
            <person name="Chen S.-C."/>
            <person name="You Y.-T."/>
            <person name="Zhou Y.-Z."/>
            <person name="Lai M.-C."/>
        </authorList>
    </citation>
    <scope>NUCLEOTIDE SEQUENCE</scope>
    <source>
        <strain evidence="2">DSM 21220</strain>
    </source>
</reference>
<dbReference type="AlphaFoldDB" id="A0AAF0JL22"/>
<dbReference type="GeneID" id="79950422"/>
<organism evidence="2 3">
    <name type="scientific">Methanomicrobium antiquum</name>
    <dbReference type="NCBI Taxonomy" id="487686"/>
    <lineage>
        <taxon>Archaea</taxon>
        <taxon>Methanobacteriati</taxon>
        <taxon>Methanobacteriota</taxon>
        <taxon>Stenosarchaea group</taxon>
        <taxon>Methanomicrobia</taxon>
        <taxon>Methanomicrobiales</taxon>
        <taxon>Methanomicrobiaceae</taxon>
        <taxon>Methanomicrobium</taxon>
    </lineage>
</organism>